<dbReference type="KEGG" id="bsen:DP114_32825"/>
<dbReference type="InterPro" id="IPR009061">
    <property type="entry name" value="DNA-bd_dom_put_sf"/>
</dbReference>
<dbReference type="SUPFAM" id="SSF46955">
    <property type="entry name" value="Putative DNA-binding domain"/>
    <property type="match status" value="1"/>
</dbReference>
<keyword evidence="2" id="KW-0614">Plasmid</keyword>
<sequence length="44" mass="5229">MSKFLMWKVGEFAKLLGVSTSTLRRWESENRVIPERTLGNQRIY</sequence>
<dbReference type="AlphaFoldDB" id="A0A856MTH0"/>
<protein>
    <recommendedName>
        <fullName evidence="1">HTH merR-type domain-containing protein</fullName>
    </recommendedName>
</protein>
<reference evidence="2 3" key="1">
    <citation type="submission" date="2018-06" db="EMBL/GenBank/DDBJ databases">
        <title>Comparative genomics of Brasilonema spp. strains.</title>
        <authorList>
            <person name="Alvarenga D.O."/>
            <person name="Fiore M.F."/>
            <person name="Varani A.M."/>
        </authorList>
    </citation>
    <scope>NUCLEOTIDE SEQUENCE [LARGE SCALE GENOMIC DNA]</scope>
    <source>
        <strain evidence="2 3">CENA114</strain>
        <plasmid evidence="3">pboct1</plasmid>
    </source>
</reference>
<proteinExistence type="predicted"/>
<accession>A0A856MTH0</accession>
<dbReference type="CDD" id="cd04761">
    <property type="entry name" value="HTH_MerR-SF"/>
    <property type="match status" value="1"/>
</dbReference>
<dbReference type="Proteomes" id="UP000503129">
    <property type="component" value="Plasmid pBOCT1"/>
</dbReference>
<dbReference type="GO" id="GO:0006355">
    <property type="term" value="P:regulation of DNA-templated transcription"/>
    <property type="evidence" value="ECO:0007669"/>
    <property type="project" value="InterPro"/>
</dbReference>
<evidence type="ECO:0000259" key="1">
    <source>
        <dbReference type="PROSITE" id="PS50937"/>
    </source>
</evidence>
<dbReference type="InterPro" id="IPR000551">
    <property type="entry name" value="MerR-type_HTH_dom"/>
</dbReference>
<dbReference type="Gene3D" id="1.10.1660.10">
    <property type="match status" value="1"/>
</dbReference>
<gene>
    <name evidence="2" type="ORF">DP114_32825</name>
</gene>
<dbReference type="EMBL" id="CP030119">
    <property type="protein sequence ID" value="QDL12556.1"/>
    <property type="molecule type" value="Genomic_DNA"/>
</dbReference>
<organism evidence="2 3">
    <name type="scientific">Brasilonema sennae CENA114</name>
    <dbReference type="NCBI Taxonomy" id="415709"/>
    <lineage>
        <taxon>Bacteria</taxon>
        <taxon>Bacillati</taxon>
        <taxon>Cyanobacteriota</taxon>
        <taxon>Cyanophyceae</taxon>
        <taxon>Nostocales</taxon>
        <taxon>Scytonemataceae</taxon>
        <taxon>Brasilonema</taxon>
        <taxon>Bromeliae group (in: Brasilonema)</taxon>
    </lineage>
</organism>
<name>A0A856MTH0_9CYAN</name>
<geneLocation type="plasmid" evidence="3">
    <name>pboct1</name>
</geneLocation>
<dbReference type="PROSITE" id="PS50937">
    <property type="entry name" value="HTH_MERR_2"/>
    <property type="match status" value="1"/>
</dbReference>
<evidence type="ECO:0000313" key="2">
    <source>
        <dbReference type="EMBL" id="QDL12556.1"/>
    </source>
</evidence>
<dbReference type="RefSeq" id="WP_169266204.1">
    <property type="nucleotide sequence ID" value="NZ_CAWOXK010000002.1"/>
</dbReference>
<evidence type="ECO:0000313" key="3">
    <source>
        <dbReference type="Proteomes" id="UP000503129"/>
    </source>
</evidence>
<feature type="domain" description="HTH merR-type" evidence="1">
    <location>
        <begin position="6"/>
        <end position="44"/>
    </location>
</feature>
<keyword evidence="3" id="KW-1185">Reference proteome</keyword>
<dbReference type="Pfam" id="PF00376">
    <property type="entry name" value="MerR"/>
    <property type="match status" value="1"/>
</dbReference>
<dbReference type="GO" id="GO:0003677">
    <property type="term" value="F:DNA binding"/>
    <property type="evidence" value="ECO:0007669"/>
    <property type="project" value="InterPro"/>
</dbReference>